<dbReference type="EMBL" id="GEVL01003052">
    <property type="protein sequence ID" value="JAU74289.1"/>
    <property type="molecule type" value="Transcribed_RNA"/>
</dbReference>
<sequence>MPMKSLSFLASLSLLALTFPFAIASDPSQLQDFCVGVNTPADGVYVNGKYCKDPSLATADDFFFTGLNETKDTDNELGSYVTFASADNVPGLNTLGISFARADFAVNGLIPAHFHPRSSEILCVSQGTLLVGFVSSDKRLFTKTLNQGDVFVFPQGQVHLAANVGQVPAVAFAALNSQNPGTTYIADTVFGSNPLINPDVLAKAFRLDVTTIMDLQAKFDESSNIKTY</sequence>
<evidence type="ECO:0000256" key="7">
    <source>
        <dbReference type="ARBA" id="ARBA00022729"/>
    </source>
</evidence>
<evidence type="ECO:0000256" key="14">
    <source>
        <dbReference type="RuleBase" id="RU366015"/>
    </source>
</evidence>
<accession>A0A1J3I1B1</accession>
<evidence type="ECO:0000256" key="10">
    <source>
        <dbReference type="ARBA" id="ARBA00023211"/>
    </source>
</evidence>
<feature type="binding site" evidence="11">
    <location>
        <position position="115"/>
    </location>
    <ligand>
        <name>oxalate</name>
        <dbReference type="ChEBI" id="CHEBI:30623"/>
    </ligand>
</feature>
<evidence type="ECO:0000256" key="8">
    <source>
        <dbReference type="ARBA" id="ARBA00023157"/>
    </source>
</evidence>
<keyword evidence="9" id="KW-0325">Glycoprotein</keyword>
<evidence type="ECO:0000256" key="12">
    <source>
        <dbReference type="PIRSR" id="PIRSR601929-2"/>
    </source>
</evidence>
<feature type="chain" id="PRO_5019620260" description="Germin-like protein" evidence="14">
    <location>
        <begin position="25"/>
        <end position="228"/>
    </location>
</feature>
<comment type="function">
    <text evidence="1">May play a role in plant defense. Probably has no oxalate oxidase activity even if the active site is conserved.</text>
</comment>
<keyword evidence="6 11" id="KW-0479">Metal-binding</keyword>
<dbReference type="InterPro" id="IPR011051">
    <property type="entry name" value="RmlC_Cupin_sf"/>
</dbReference>
<feature type="binding site" evidence="11">
    <location>
        <position position="120"/>
    </location>
    <ligand>
        <name>oxalate</name>
        <dbReference type="ChEBI" id="CHEBI:30623"/>
    </ligand>
</feature>
<gene>
    <name evidence="16" type="ORF">LE_TR9812_c1_g1_i1_g.33286</name>
</gene>
<dbReference type="InterPro" id="IPR006045">
    <property type="entry name" value="Cupin_1"/>
</dbReference>
<dbReference type="InterPro" id="IPR001929">
    <property type="entry name" value="Germin"/>
</dbReference>
<evidence type="ECO:0000259" key="15">
    <source>
        <dbReference type="SMART" id="SM00835"/>
    </source>
</evidence>
<feature type="binding site" evidence="12">
    <location>
        <position position="120"/>
    </location>
    <ligand>
        <name>Mn(2+)</name>
        <dbReference type="ChEBI" id="CHEBI:29035"/>
    </ligand>
</feature>
<dbReference type="PANTHER" id="PTHR31238">
    <property type="entry name" value="GERMIN-LIKE PROTEIN SUBFAMILY 3 MEMBER 3"/>
    <property type="match status" value="1"/>
</dbReference>
<feature type="signal peptide" evidence="14">
    <location>
        <begin position="1"/>
        <end position="24"/>
    </location>
</feature>
<reference evidence="16" key="1">
    <citation type="submission" date="2016-07" db="EMBL/GenBank/DDBJ databases">
        <title>De novo transcriptome assembly of four accessions of the metal hyperaccumulator plant Noccaea caerulescens.</title>
        <authorList>
            <person name="Blande D."/>
            <person name="Halimaa P."/>
            <person name="Tervahauta A.I."/>
            <person name="Aarts M.G."/>
            <person name="Karenlampi S.O."/>
        </authorList>
    </citation>
    <scope>NUCLEOTIDE SEQUENCE</scope>
</reference>
<keyword evidence="5 14" id="KW-0964">Secreted</keyword>
<feature type="domain" description="Cupin type-1" evidence="15">
    <location>
        <begin position="65"/>
        <end position="213"/>
    </location>
</feature>
<evidence type="ECO:0000256" key="1">
    <source>
        <dbReference type="ARBA" id="ARBA00003629"/>
    </source>
</evidence>
<feature type="binding site" evidence="12">
    <location>
        <position position="115"/>
    </location>
    <ligand>
        <name>Mn(2+)</name>
        <dbReference type="ChEBI" id="CHEBI:29035"/>
    </ligand>
</feature>
<dbReference type="AlphaFoldDB" id="A0A1J3I1B1"/>
<dbReference type="PRINTS" id="PR00325">
    <property type="entry name" value="GERMIN"/>
</dbReference>
<dbReference type="PROSITE" id="PS00725">
    <property type="entry name" value="GERMIN"/>
    <property type="match status" value="1"/>
</dbReference>
<evidence type="ECO:0000256" key="5">
    <source>
        <dbReference type="ARBA" id="ARBA00022525"/>
    </source>
</evidence>
<evidence type="ECO:0000256" key="11">
    <source>
        <dbReference type="PIRSR" id="PIRSR601929-1"/>
    </source>
</evidence>
<dbReference type="GO" id="GO:0030145">
    <property type="term" value="F:manganese ion binding"/>
    <property type="evidence" value="ECO:0007669"/>
    <property type="project" value="UniProtKB-UniRule"/>
</dbReference>
<proteinExistence type="inferred from homology"/>
<keyword evidence="4 14" id="KW-0052">Apoplast</keyword>
<keyword evidence="8 13" id="KW-1015">Disulfide bond</keyword>
<comment type="similarity">
    <text evidence="3 14">Belongs to the germin family.</text>
</comment>
<protein>
    <recommendedName>
        <fullName evidence="14">Germin-like protein</fullName>
    </recommendedName>
</protein>
<evidence type="ECO:0000313" key="16">
    <source>
        <dbReference type="EMBL" id="JAU74289.1"/>
    </source>
</evidence>
<dbReference type="GO" id="GO:0048046">
    <property type="term" value="C:apoplast"/>
    <property type="evidence" value="ECO:0007669"/>
    <property type="project" value="UniProtKB-SubCell"/>
</dbReference>
<evidence type="ECO:0000256" key="13">
    <source>
        <dbReference type="PIRSR" id="PIRSR601929-3"/>
    </source>
</evidence>
<evidence type="ECO:0000256" key="9">
    <source>
        <dbReference type="ARBA" id="ARBA00023180"/>
    </source>
</evidence>
<dbReference type="FunFam" id="2.60.120.10:FF:000005">
    <property type="entry name" value="Germin-like protein subfamily 1 member 8"/>
    <property type="match status" value="1"/>
</dbReference>
<dbReference type="Pfam" id="PF00190">
    <property type="entry name" value="Cupin_1"/>
    <property type="match status" value="1"/>
</dbReference>
<dbReference type="CDD" id="cd02241">
    <property type="entry name" value="cupin_OxOx"/>
    <property type="match status" value="1"/>
</dbReference>
<organism evidence="16">
    <name type="scientific">Noccaea caerulescens</name>
    <name type="common">Alpine penny-cress</name>
    <name type="synonym">Thlaspi caerulescens</name>
    <dbReference type="NCBI Taxonomy" id="107243"/>
    <lineage>
        <taxon>Eukaryota</taxon>
        <taxon>Viridiplantae</taxon>
        <taxon>Streptophyta</taxon>
        <taxon>Embryophyta</taxon>
        <taxon>Tracheophyta</taxon>
        <taxon>Spermatophyta</taxon>
        <taxon>Magnoliopsida</taxon>
        <taxon>eudicotyledons</taxon>
        <taxon>Gunneridae</taxon>
        <taxon>Pentapetalae</taxon>
        <taxon>rosids</taxon>
        <taxon>malvids</taxon>
        <taxon>Brassicales</taxon>
        <taxon>Brassicaceae</taxon>
        <taxon>Coluteocarpeae</taxon>
        <taxon>Noccaea</taxon>
    </lineage>
</organism>
<feature type="binding site" evidence="12">
    <location>
        <position position="159"/>
    </location>
    <ligand>
        <name>Mn(2+)</name>
        <dbReference type="ChEBI" id="CHEBI:29035"/>
    </ligand>
</feature>
<evidence type="ECO:0000256" key="6">
    <source>
        <dbReference type="ARBA" id="ARBA00022723"/>
    </source>
</evidence>
<dbReference type="InterPro" id="IPR019780">
    <property type="entry name" value="Germin_Mn-BS"/>
</dbReference>
<comment type="subcellular location">
    <subcellularLocation>
        <location evidence="2 14">Secreted</location>
        <location evidence="2 14">Extracellular space</location>
        <location evidence="2 14">Apoplast</location>
    </subcellularLocation>
</comment>
<feature type="binding site" evidence="12">
    <location>
        <position position="113"/>
    </location>
    <ligand>
        <name>Mn(2+)</name>
        <dbReference type="ChEBI" id="CHEBI:29035"/>
    </ligand>
</feature>
<dbReference type="SMART" id="SM00835">
    <property type="entry name" value="Cupin_1"/>
    <property type="match status" value="1"/>
</dbReference>
<feature type="disulfide bond" evidence="13">
    <location>
        <begin position="34"/>
        <end position="51"/>
    </location>
</feature>
<keyword evidence="10 11" id="KW-0464">Manganese</keyword>
<evidence type="ECO:0000256" key="4">
    <source>
        <dbReference type="ARBA" id="ARBA00022523"/>
    </source>
</evidence>
<dbReference type="InterPro" id="IPR014710">
    <property type="entry name" value="RmlC-like_jellyroll"/>
</dbReference>
<dbReference type="SUPFAM" id="SSF51182">
    <property type="entry name" value="RmlC-like cupins"/>
    <property type="match status" value="1"/>
</dbReference>
<name>A0A1J3I1B1_NOCCA</name>
<dbReference type="Gene3D" id="2.60.120.10">
    <property type="entry name" value="Jelly Rolls"/>
    <property type="match status" value="1"/>
</dbReference>
<keyword evidence="7 14" id="KW-0732">Signal</keyword>
<evidence type="ECO:0000256" key="3">
    <source>
        <dbReference type="ARBA" id="ARBA00007456"/>
    </source>
</evidence>
<evidence type="ECO:0000256" key="2">
    <source>
        <dbReference type="ARBA" id="ARBA00004271"/>
    </source>
</evidence>